<accession>A0A3E2H194</accession>
<dbReference type="Proteomes" id="UP000258309">
    <property type="component" value="Unassembled WGS sequence"/>
</dbReference>
<dbReference type="PANTHER" id="PTHR13237:SF9">
    <property type="entry name" value="NEUROGUIDIN"/>
    <property type="match status" value="1"/>
</dbReference>
<dbReference type="OMA" id="RHTKSER"/>
<feature type="non-terminal residue" evidence="2">
    <location>
        <position position="373"/>
    </location>
</feature>
<feature type="non-terminal residue" evidence="2">
    <location>
        <position position="1"/>
    </location>
</feature>
<reference evidence="2 3" key="1">
    <citation type="submission" date="2018-05" db="EMBL/GenBank/DDBJ databases">
        <title>Draft genome sequence of Scytalidium lignicola DSM 105466, a ubiquitous saprotrophic fungus.</title>
        <authorList>
            <person name="Buettner E."/>
            <person name="Gebauer A.M."/>
            <person name="Hofrichter M."/>
            <person name="Liers C."/>
            <person name="Kellner H."/>
        </authorList>
    </citation>
    <scope>NUCLEOTIDE SEQUENCE [LARGE SCALE GENOMIC DNA]</scope>
    <source>
        <strain evidence="2 3">DSM 105466</strain>
    </source>
</reference>
<gene>
    <name evidence="2" type="ORF">B7463_g9303</name>
</gene>
<evidence type="ECO:0000256" key="1">
    <source>
        <dbReference type="SAM" id="MobiDB-lite"/>
    </source>
</evidence>
<feature type="compositionally biased region" description="Acidic residues" evidence="1">
    <location>
        <begin position="137"/>
        <end position="155"/>
    </location>
</feature>
<dbReference type="AlphaFoldDB" id="A0A3E2H194"/>
<dbReference type="GO" id="GO:0000462">
    <property type="term" value="P:maturation of SSU-rRNA from tricistronic rRNA transcript (SSU-rRNA, 5.8S rRNA, LSU-rRNA)"/>
    <property type="evidence" value="ECO:0007669"/>
    <property type="project" value="TreeGrafter"/>
</dbReference>
<feature type="compositionally biased region" description="Basic and acidic residues" evidence="1">
    <location>
        <begin position="256"/>
        <end position="272"/>
    </location>
</feature>
<feature type="region of interest" description="Disordered" evidence="1">
    <location>
        <begin position="120"/>
        <end position="373"/>
    </location>
</feature>
<name>A0A3E2H194_SCYLI</name>
<dbReference type="GO" id="GO:0032040">
    <property type="term" value="C:small-subunit processome"/>
    <property type="evidence" value="ECO:0007669"/>
    <property type="project" value="TreeGrafter"/>
</dbReference>
<evidence type="ECO:0000313" key="2">
    <source>
        <dbReference type="EMBL" id="RFU27022.1"/>
    </source>
</evidence>
<evidence type="ECO:0000313" key="3">
    <source>
        <dbReference type="Proteomes" id="UP000258309"/>
    </source>
</evidence>
<dbReference type="OrthoDB" id="203440at2759"/>
<dbReference type="InterPro" id="IPR007146">
    <property type="entry name" value="Sas10/Utp3/C1D"/>
</dbReference>
<proteinExistence type="predicted"/>
<dbReference type="EMBL" id="NCSJ02000227">
    <property type="protein sequence ID" value="RFU27022.1"/>
    <property type="molecule type" value="Genomic_DNA"/>
</dbReference>
<sequence>MAVETSLPALLTTLTQSLSSAVESAPDPSATIPPANGISLLDVKNELLLSYLQNLVFLILLKLRHRNGNGTTEDSESNLNDQVVKKLVELRVYIEKGVRPLENRLKYQIDKVLRAADDAARAAAPKPVPEKKKTEDADSSEEESEESDEEGDEDAGVSLKTVGEINDLQYRPNPSSLVRPKTDGYAEEDSKTSSSGVYKPPRIVATAMPTTERITRGERKPHKSATLDEFIATELSSTPIAEPSIGSTIVAGGRRGMSEKERAEQRERREYEETNYTRLPKESKKERAKKAKGRPQDTLGFGGEEWRGLGAGADRIERLTARKSGEGRSVLEKSRKRAVEDGPRDSGAANIGEGFRKRLKMLDTGRKDRGRRK</sequence>
<feature type="compositionally biased region" description="Basic and acidic residues" evidence="1">
    <location>
        <begin position="180"/>
        <end position="191"/>
    </location>
</feature>
<feature type="compositionally biased region" description="Basic and acidic residues" evidence="1">
    <location>
        <begin position="354"/>
        <end position="367"/>
    </location>
</feature>
<dbReference type="PANTHER" id="PTHR13237">
    <property type="entry name" value="SOMETHING ABOUT SILENCING PROTEIN 10-RELATED"/>
    <property type="match status" value="1"/>
</dbReference>
<protein>
    <submittedName>
        <fullName evidence="2">Uncharacterized protein</fullName>
    </submittedName>
</protein>
<feature type="compositionally biased region" description="Basic and acidic residues" evidence="1">
    <location>
        <begin position="314"/>
        <end position="344"/>
    </location>
</feature>
<comment type="caution">
    <text evidence="2">The sequence shown here is derived from an EMBL/GenBank/DDBJ whole genome shotgun (WGS) entry which is preliminary data.</text>
</comment>
<organism evidence="2 3">
    <name type="scientific">Scytalidium lignicola</name>
    <name type="common">Hyphomycete</name>
    <dbReference type="NCBI Taxonomy" id="5539"/>
    <lineage>
        <taxon>Eukaryota</taxon>
        <taxon>Fungi</taxon>
        <taxon>Dikarya</taxon>
        <taxon>Ascomycota</taxon>
        <taxon>Pezizomycotina</taxon>
        <taxon>Leotiomycetes</taxon>
        <taxon>Leotiomycetes incertae sedis</taxon>
        <taxon>Scytalidium</taxon>
    </lineage>
</organism>
<dbReference type="Pfam" id="PF04000">
    <property type="entry name" value="Sas10_Utp3"/>
    <property type="match status" value="1"/>
</dbReference>
<keyword evidence="3" id="KW-1185">Reference proteome</keyword>
<dbReference type="STRING" id="5539.A0A3E2H194"/>